<proteinExistence type="predicted"/>
<evidence type="ECO:0000256" key="6">
    <source>
        <dbReference type="ARBA" id="ARBA00023136"/>
    </source>
</evidence>
<keyword evidence="3 7" id="KW-0812">Transmembrane</keyword>
<feature type="transmembrane region" description="Helical" evidence="7">
    <location>
        <begin position="199"/>
        <end position="220"/>
    </location>
</feature>
<reference evidence="9" key="1">
    <citation type="submission" date="2021-02" db="EMBL/GenBank/DDBJ databases">
        <authorList>
            <person name="Nowell W R."/>
        </authorList>
    </citation>
    <scope>NUCLEOTIDE SEQUENCE</scope>
</reference>
<dbReference type="GO" id="GO:0016020">
    <property type="term" value="C:membrane"/>
    <property type="evidence" value="ECO:0007669"/>
    <property type="project" value="UniProtKB-SubCell"/>
</dbReference>
<dbReference type="EMBL" id="CAJNOG010000449">
    <property type="protein sequence ID" value="CAF1247220.1"/>
    <property type="molecule type" value="Genomic_DNA"/>
</dbReference>
<evidence type="ECO:0000256" key="2">
    <source>
        <dbReference type="ARBA" id="ARBA00022448"/>
    </source>
</evidence>
<feature type="transmembrane region" description="Helical" evidence="7">
    <location>
        <begin position="388"/>
        <end position="405"/>
    </location>
</feature>
<feature type="transmembrane region" description="Helical" evidence="7">
    <location>
        <begin position="160"/>
        <end position="179"/>
    </location>
</feature>
<dbReference type="PANTHER" id="PTHR22950">
    <property type="entry name" value="AMINO ACID TRANSPORTER"/>
    <property type="match status" value="1"/>
</dbReference>
<evidence type="ECO:0000259" key="8">
    <source>
        <dbReference type="Pfam" id="PF01490"/>
    </source>
</evidence>
<gene>
    <name evidence="9" type="ORF">JYZ213_LOCUS29412</name>
</gene>
<keyword evidence="4" id="KW-0029">Amino-acid transport</keyword>
<evidence type="ECO:0000256" key="7">
    <source>
        <dbReference type="SAM" id="Phobius"/>
    </source>
</evidence>
<comment type="caution">
    <text evidence="9">The sequence shown here is derived from an EMBL/GenBank/DDBJ whole genome shotgun (WGS) entry which is preliminary data.</text>
</comment>
<dbReference type="Proteomes" id="UP000663845">
    <property type="component" value="Unassembled WGS sequence"/>
</dbReference>
<dbReference type="Pfam" id="PF01490">
    <property type="entry name" value="Aa_trans"/>
    <property type="match status" value="1"/>
</dbReference>
<evidence type="ECO:0000256" key="4">
    <source>
        <dbReference type="ARBA" id="ARBA00022970"/>
    </source>
</evidence>
<evidence type="ECO:0000256" key="3">
    <source>
        <dbReference type="ARBA" id="ARBA00022692"/>
    </source>
</evidence>
<keyword evidence="2" id="KW-0813">Transport</keyword>
<accession>A0A814ZQN7</accession>
<evidence type="ECO:0000313" key="10">
    <source>
        <dbReference type="Proteomes" id="UP000663845"/>
    </source>
</evidence>
<dbReference type="InterPro" id="IPR013057">
    <property type="entry name" value="AA_transpt_TM"/>
</dbReference>
<organism evidence="9 10">
    <name type="scientific">Adineta steineri</name>
    <dbReference type="NCBI Taxonomy" id="433720"/>
    <lineage>
        <taxon>Eukaryota</taxon>
        <taxon>Metazoa</taxon>
        <taxon>Spiralia</taxon>
        <taxon>Gnathifera</taxon>
        <taxon>Rotifera</taxon>
        <taxon>Eurotatoria</taxon>
        <taxon>Bdelloidea</taxon>
        <taxon>Adinetida</taxon>
        <taxon>Adinetidae</taxon>
        <taxon>Adineta</taxon>
    </lineage>
</organism>
<feature type="transmembrane region" description="Helical" evidence="7">
    <location>
        <begin position="89"/>
        <end position="109"/>
    </location>
</feature>
<comment type="subcellular location">
    <subcellularLocation>
        <location evidence="1">Membrane</location>
        <topology evidence="1">Multi-pass membrane protein</topology>
    </subcellularLocation>
</comment>
<feature type="transmembrane region" description="Helical" evidence="7">
    <location>
        <begin position="355"/>
        <end position="376"/>
    </location>
</feature>
<feature type="transmembrane region" description="Helical" evidence="7">
    <location>
        <begin position="280"/>
        <end position="297"/>
    </location>
</feature>
<sequence length="442" mass="49223">MHLSFSKFLQSNFPHKSVLSLSNAIVGASVLSMPYCFQECGIILATLLMITCAIITSYSCKILIASAQATHSTTYEYLGLRAMGRSMKFMVELSSIGLLCGSIVAYQMIIGDLGSTAISQGFHITNSPFIRACVILILTCTVSFPLSLSERFDHLTPISIQSIIFYLLFCIYTFSQLWFNSETISFNMDKLIYWKWSGLFISLPIVSLSFSCQTMLFVVFSELSESTSHAINDIIDLSVTLVGLIYFITGLFGYLAFFSIYETIPGNIMQIFPKNLFQQIFLWGFLLNCTTGIPFMVNPTRGSLFTLWSDRQQQSLFGECHIIPRRLFIIFTAIIVFIPTFIAICIPNLEFALALTGATSGQLICYILPAIIALYVMPNGTDILKTKILMILGIISLVICTIMTFKKELVEDNIPKLLPLITTTVSNTLSVMNVSTTNVSKN</sequence>
<evidence type="ECO:0000256" key="1">
    <source>
        <dbReference type="ARBA" id="ARBA00004141"/>
    </source>
</evidence>
<feature type="transmembrane region" description="Helical" evidence="7">
    <location>
        <begin position="42"/>
        <end position="64"/>
    </location>
</feature>
<keyword evidence="6 7" id="KW-0472">Membrane</keyword>
<protein>
    <recommendedName>
        <fullName evidence="8">Amino acid transporter transmembrane domain-containing protein</fullName>
    </recommendedName>
</protein>
<feature type="transmembrane region" description="Helical" evidence="7">
    <location>
        <begin position="241"/>
        <end position="260"/>
    </location>
</feature>
<feature type="transmembrane region" description="Helical" evidence="7">
    <location>
        <begin position="129"/>
        <end position="148"/>
    </location>
</feature>
<dbReference type="PANTHER" id="PTHR22950:SF646">
    <property type="entry name" value="SODIUM-COUPLED NEUTRAL AMINO ACID TRANSPORTER 10-RELATED"/>
    <property type="match status" value="1"/>
</dbReference>
<evidence type="ECO:0000256" key="5">
    <source>
        <dbReference type="ARBA" id="ARBA00022989"/>
    </source>
</evidence>
<dbReference type="GO" id="GO:0015179">
    <property type="term" value="F:L-amino acid transmembrane transporter activity"/>
    <property type="evidence" value="ECO:0007669"/>
    <property type="project" value="TreeGrafter"/>
</dbReference>
<feature type="transmembrane region" description="Helical" evidence="7">
    <location>
        <begin position="327"/>
        <end position="349"/>
    </location>
</feature>
<name>A0A814ZQN7_9BILA</name>
<evidence type="ECO:0000313" key="9">
    <source>
        <dbReference type="EMBL" id="CAF1247220.1"/>
    </source>
</evidence>
<keyword evidence="5 7" id="KW-1133">Transmembrane helix</keyword>
<dbReference type="AlphaFoldDB" id="A0A814ZQN7"/>
<feature type="domain" description="Amino acid transporter transmembrane" evidence="8">
    <location>
        <begin position="16"/>
        <end position="403"/>
    </location>
</feature>